<proteinExistence type="inferred from homology"/>
<keyword evidence="9 12" id="KW-0472">Membrane</keyword>
<evidence type="ECO:0000256" key="5">
    <source>
        <dbReference type="ARBA" id="ARBA00022692"/>
    </source>
</evidence>
<evidence type="ECO:0000313" key="14">
    <source>
        <dbReference type="EMBL" id="CAI9275093.1"/>
    </source>
</evidence>
<dbReference type="InterPro" id="IPR032675">
    <property type="entry name" value="LRR_dom_sf"/>
</dbReference>
<evidence type="ECO:0000256" key="7">
    <source>
        <dbReference type="ARBA" id="ARBA00022737"/>
    </source>
</evidence>
<dbReference type="InterPro" id="IPR003591">
    <property type="entry name" value="Leu-rich_rpt_typical-subtyp"/>
</dbReference>
<dbReference type="GO" id="GO:0051707">
    <property type="term" value="P:response to other organism"/>
    <property type="evidence" value="ECO:0007669"/>
    <property type="project" value="UniProtKB-ARBA"/>
</dbReference>
<dbReference type="SUPFAM" id="SSF52047">
    <property type="entry name" value="RNI-like"/>
    <property type="match status" value="1"/>
</dbReference>
<evidence type="ECO:0000256" key="10">
    <source>
        <dbReference type="ARBA" id="ARBA00023170"/>
    </source>
</evidence>
<sequence length="807" mass="89658">MVVLLEMWVLVIIVAVSLQSRVLLSSQNLTCNSDDVRGLRDFMNGLESPIDGWWPKVSSSFSSSSCCNWVGINCNSTSGRIVRLELPNHVLTGSVSDSFSNLNHLRTLNLSHNFLKGLLPVSLFLLPHLEVVDLSGNRFNGVLPLNINLPSLQVLDVSDNAFEDSLPSGLCVNSTRVHVLIFAANYFNGTIPLEFGNCNFLEHLDVASNYLSGVIPKFLFTLPKLVELALHDNRFTDIEGIGNSTSHLVRLDISSNRFSRNIPDFFHRFPKLSYFSAHSNNLFGGIPPSLSHSPSISSLSLRNNSLDGKINFNCSAMVNLTSLDLATNNFSGTIPDALSSCQKLKALHLARNPILKGQIPQTFKNFPSLSYLSLSNCSLSNLSTALKVLQHCPNLSVLVLTMNFYNEQLPPDDDLQFKSLTALVIANSNLTGSIPPWLKGLTQLQLLDFSWNHMTGSIPGYLGNFKSLFYLDLSNNSFSGEIPKNLTRLESLISRDMSLNDPSPSFPLFKIRNMSARGSIAQYNQIMRFPPLLDLSYNHLTGPIWREFGNLKKLHVLDLKHNSLSGTIPGSLSGMRSIETLDLSFNSLTGTIPTSLVSLSFLSKFSVAYNNLTGTIPSGGQFPTFTNSTFEGNSGLCGDFFINCDKIQVPLQTPVASENNQEDFAIILPVLTGFGAGFFVTVVALLVVPAIRDKRVHIDFKLSRATDHQLISSIEIVFSNWRFFRNQILSPSFDDFQLQSQIEIDFSPKYAFIKLHKPMLAIDHKIHTAFSIFKLRFCFLIVVTDETQLERNLNISSYKFSTTRVKD</sequence>
<accession>A0AA35YJE5</accession>
<dbReference type="Pfam" id="PF00560">
    <property type="entry name" value="LRR_1"/>
    <property type="match status" value="3"/>
</dbReference>
<gene>
    <name evidence="14" type="ORF">LSALG_LOCUS15139</name>
</gene>
<keyword evidence="6 13" id="KW-0732">Signal</keyword>
<reference evidence="14" key="1">
    <citation type="submission" date="2023-04" db="EMBL/GenBank/DDBJ databases">
        <authorList>
            <person name="Vijverberg K."/>
            <person name="Xiong W."/>
            <person name="Schranz E."/>
        </authorList>
    </citation>
    <scope>NUCLEOTIDE SEQUENCE</scope>
</reference>
<evidence type="ECO:0000256" key="12">
    <source>
        <dbReference type="SAM" id="Phobius"/>
    </source>
</evidence>
<dbReference type="SMART" id="SM00369">
    <property type="entry name" value="LRR_TYP"/>
    <property type="match status" value="9"/>
</dbReference>
<keyword evidence="10" id="KW-0675">Receptor</keyword>
<comment type="subcellular location">
    <subcellularLocation>
        <location evidence="1">Cell membrane</location>
        <topology evidence="1">Single-pass type I membrane protein</topology>
    </subcellularLocation>
</comment>
<keyword evidence="7" id="KW-0677">Repeat</keyword>
<evidence type="ECO:0000256" key="4">
    <source>
        <dbReference type="ARBA" id="ARBA00022614"/>
    </source>
</evidence>
<keyword evidence="15" id="KW-1185">Reference proteome</keyword>
<evidence type="ECO:0000256" key="11">
    <source>
        <dbReference type="ARBA" id="ARBA00023180"/>
    </source>
</evidence>
<dbReference type="SUPFAM" id="SSF52058">
    <property type="entry name" value="L domain-like"/>
    <property type="match status" value="1"/>
</dbReference>
<dbReference type="Gene3D" id="3.80.10.10">
    <property type="entry name" value="Ribonuclease Inhibitor"/>
    <property type="match status" value="4"/>
</dbReference>
<evidence type="ECO:0000256" key="3">
    <source>
        <dbReference type="ARBA" id="ARBA00022475"/>
    </source>
</evidence>
<evidence type="ECO:0000313" key="15">
    <source>
        <dbReference type="Proteomes" id="UP001177003"/>
    </source>
</evidence>
<keyword evidence="3" id="KW-1003">Cell membrane</keyword>
<keyword evidence="8 12" id="KW-1133">Transmembrane helix</keyword>
<dbReference type="InterPro" id="IPR001611">
    <property type="entry name" value="Leu-rich_rpt"/>
</dbReference>
<dbReference type="Pfam" id="PF13855">
    <property type="entry name" value="LRR_8"/>
    <property type="match status" value="4"/>
</dbReference>
<evidence type="ECO:0000256" key="8">
    <source>
        <dbReference type="ARBA" id="ARBA00022989"/>
    </source>
</evidence>
<keyword evidence="4" id="KW-0433">Leucine-rich repeat</keyword>
<dbReference type="EMBL" id="OX465079">
    <property type="protein sequence ID" value="CAI9275093.1"/>
    <property type="molecule type" value="Genomic_DNA"/>
</dbReference>
<evidence type="ECO:0000256" key="6">
    <source>
        <dbReference type="ARBA" id="ARBA00022729"/>
    </source>
</evidence>
<dbReference type="PANTHER" id="PTHR48052:SF70">
    <property type="entry name" value="PHYTOSULFOKINE RECEPTOR 1-LIKE"/>
    <property type="match status" value="1"/>
</dbReference>
<dbReference type="FunFam" id="3.80.10.10:FF:000129">
    <property type="entry name" value="Leucine-rich repeat receptor-like kinase"/>
    <property type="match status" value="1"/>
</dbReference>
<organism evidence="14 15">
    <name type="scientific">Lactuca saligna</name>
    <name type="common">Willowleaf lettuce</name>
    <dbReference type="NCBI Taxonomy" id="75948"/>
    <lineage>
        <taxon>Eukaryota</taxon>
        <taxon>Viridiplantae</taxon>
        <taxon>Streptophyta</taxon>
        <taxon>Embryophyta</taxon>
        <taxon>Tracheophyta</taxon>
        <taxon>Spermatophyta</taxon>
        <taxon>Magnoliopsida</taxon>
        <taxon>eudicotyledons</taxon>
        <taxon>Gunneridae</taxon>
        <taxon>Pentapetalae</taxon>
        <taxon>asterids</taxon>
        <taxon>campanulids</taxon>
        <taxon>Asterales</taxon>
        <taxon>Asteraceae</taxon>
        <taxon>Cichorioideae</taxon>
        <taxon>Cichorieae</taxon>
        <taxon>Lactucinae</taxon>
        <taxon>Lactuca</taxon>
    </lineage>
</organism>
<name>A0AA35YJE5_LACSI</name>
<dbReference type="PROSITE" id="PS51450">
    <property type="entry name" value="LRR"/>
    <property type="match status" value="2"/>
</dbReference>
<feature type="signal peptide" evidence="13">
    <location>
        <begin position="1"/>
        <end position="19"/>
    </location>
</feature>
<dbReference type="AlphaFoldDB" id="A0AA35YJE5"/>
<dbReference type="GO" id="GO:0005886">
    <property type="term" value="C:plasma membrane"/>
    <property type="evidence" value="ECO:0007669"/>
    <property type="project" value="UniProtKB-SubCell"/>
</dbReference>
<dbReference type="PANTHER" id="PTHR48052">
    <property type="entry name" value="UNNAMED PRODUCT"/>
    <property type="match status" value="1"/>
</dbReference>
<feature type="transmembrane region" description="Helical" evidence="12">
    <location>
        <begin position="664"/>
        <end position="688"/>
    </location>
</feature>
<evidence type="ECO:0008006" key="16">
    <source>
        <dbReference type="Google" id="ProtNLM"/>
    </source>
</evidence>
<evidence type="ECO:0000256" key="2">
    <source>
        <dbReference type="ARBA" id="ARBA00009592"/>
    </source>
</evidence>
<evidence type="ECO:0000256" key="13">
    <source>
        <dbReference type="SAM" id="SignalP"/>
    </source>
</evidence>
<dbReference type="FunFam" id="3.80.10.10:FF:000213">
    <property type="entry name" value="Tyrosine-sulfated glycopeptide receptor 1"/>
    <property type="match status" value="1"/>
</dbReference>
<dbReference type="Proteomes" id="UP001177003">
    <property type="component" value="Chromosome 3"/>
</dbReference>
<feature type="chain" id="PRO_5041325308" description="Leucine-rich repeat-containing N-terminal plant-type domain-containing protein" evidence="13">
    <location>
        <begin position="20"/>
        <end position="807"/>
    </location>
</feature>
<evidence type="ECO:0000256" key="1">
    <source>
        <dbReference type="ARBA" id="ARBA00004251"/>
    </source>
</evidence>
<keyword evidence="11" id="KW-0325">Glycoprotein</keyword>
<keyword evidence="5 12" id="KW-0812">Transmembrane</keyword>
<protein>
    <recommendedName>
        <fullName evidence="16">Leucine-rich repeat-containing N-terminal plant-type domain-containing protein</fullName>
    </recommendedName>
</protein>
<dbReference type="GO" id="GO:0006952">
    <property type="term" value="P:defense response"/>
    <property type="evidence" value="ECO:0007669"/>
    <property type="project" value="UniProtKB-ARBA"/>
</dbReference>
<evidence type="ECO:0000256" key="9">
    <source>
        <dbReference type="ARBA" id="ARBA00023136"/>
    </source>
</evidence>
<comment type="similarity">
    <text evidence="2">Belongs to the RLP family.</text>
</comment>